<comment type="caution">
    <text evidence="1">The sequence shown here is derived from an EMBL/GenBank/DDBJ whole genome shotgun (WGS) entry which is preliminary data.</text>
</comment>
<gene>
    <name evidence="1" type="ORF">P5673_006213</name>
</gene>
<keyword evidence="2" id="KW-1185">Reference proteome</keyword>
<organism evidence="1 2">
    <name type="scientific">Acropora cervicornis</name>
    <name type="common">Staghorn coral</name>
    <dbReference type="NCBI Taxonomy" id="6130"/>
    <lineage>
        <taxon>Eukaryota</taxon>
        <taxon>Metazoa</taxon>
        <taxon>Cnidaria</taxon>
        <taxon>Anthozoa</taxon>
        <taxon>Hexacorallia</taxon>
        <taxon>Scleractinia</taxon>
        <taxon>Astrocoeniina</taxon>
        <taxon>Acroporidae</taxon>
        <taxon>Acropora</taxon>
    </lineage>
</organism>
<dbReference type="AlphaFoldDB" id="A0AAD9VCW2"/>
<sequence length="132" mass="15496">ESTLAFSNDKTKVMILSTPQMSRVHHNFRDVLKIGWLPINERRDLKLLKSCFKALHNAETWPGYLKIIKQEFPKEPRSSNSIRLVVPTENGTFQDNSSKQFNNLPETIRNCKDYKTFLRLSRIFLRSRVQSD</sequence>
<reference evidence="1" key="1">
    <citation type="journal article" date="2023" name="G3 (Bethesda)">
        <title>Whole genome assembly and annotation of the endangered Caribbean coral Acropora cervicornis.</title>
        <authorList>
            <person name="Selwyn J.D."/>
            <person name="Vollmer S.V."/>
        </authorList>
    </citation>
    <scope>NUCLEOTIDE SEQUENCE</scope>
    <source>
        <strain evidence="1">K2</strain>
    </source>
</reference>
<accession>A0AAD9VCW2</accession>
<dbReference type="EMBL" id="JARQWQ010000010">
    <property type="protein sequence ID" value="KAK2569300.1"/>
    <property type="molecule type" value="Genomic_DNA"/>
</dbReference>
<name>A0AAD9VCW2_ACRCE</name>
<reference evidence="1" key="2">
    <citation type="journal article" date="2023" name="Science">
        <title>Genomic signatures of disease resistance in endangered staghorn corals.</title>
        <authorList>
            <person name="Vollmer S.V."/>
            <person name="Selwyn J.D."/>
            <person name="Despard B.A."/>
            <person name="Roesel C.L."/>
        </authorList>
    </citation>
    <scope>NUCLEOTIDE SEQUENCE</scope>
    <source>
        <strain evidence="1">K2</strain>
    </source>
</reference>
<evidence type="ECO:0000313" key="2">
    <source>
        <dbReference type="Proteomes" id="UP001249851"/>
    </source>
</evidence>
<feature type="non-terminal residue" evidence="1">
    <location>
        <position position="132"/>
    </location>
</feature>
<proteinExistence type="predicted"/>
<evidence type="ECO:0000313" key="1">
    <source>
        <dbReference type="EMBL" id="KAK2569300.1"/>
    </source>
</evidence>
<protein>
    <submittedName>
        <fullName evidence="1">Uncharacterized protein</fullName>
    </submittedName>
</protein>
<dbReference type="Proteomes" id="UP001249851">
    <property type="component" value="Unassembled WGS sequence"/>
</dbReference>